<evidence type="ECO:0000313" key="7">
    <source>
        <dbReference type="EMBL" id="KAL2918321.1"/>
    </source>
</evidence>
<dbReference type="Proteomes" id="UP001527925">
    <property type="component" value="Unassembled WGS sequence"/>
</dbReference>
<dbReference type="EMBL" id="JADGIZ020000007">
    <property type="protein sequence ID" value="KAL2918321.1"/>
    <property type="molecule type" value="Genomic_DNA"/>
</dbReference>
<accession>A0ABR4NFM0</accession>
<dbReference type="InterPro" id="IPR050316">
    <property type="entry name" value="Tyrosinase/Hemocyanin"/>
</dbReference>
<keyword evidence="8" id="KW-1185">Reference proteome</keyword>
<feature type="domain" description="Tyrosinase copper-binding" evidence="5">
    <location>
        <begin position="78"/>
        <end position="95"/>
    </location>
</feature>
<organism evidence="7 8">
    <name type="scientific">Polyrhizophydium stewartii</name>
    <dbReference type="NCBI Taxonomy" id="2732419"/>
    <lineage>
        <taxon>Eukaryota</taxon>
        <taxon>Fungi</taxon>
        <taxon>Fungi incertae sedis</taxon>
        <taxon>Chytridiomycota</taxon>
        <taxon>Chytridiomycota incertae sedis</taxon>
        <taxon>Chytridiomycetes</taxon>
        <taxon>Rhizophydiales</taxon>
        <taxon>Rhizophydiales incertae sedis</taxon>
        <taxon>Polyrhizophydium</taxon>
    </lineage>
</organism>
<dbReference type="PRINTS" id="PR00092">
    <property type="entry name" value="TYROSINASE"/>
</dbReference>
<evidence type="ECO:0000256" key="4">
    <source>
        <dbReference type="SAM" id="SignalP"/>
    </source>
</evidence>
<keyword evidence="4" id="KW-0732">Signal</keyword>
<dbReference type="InterPro" id="IPR002227">
    <property type="entry name" value="Tyrosinase_Cu-bd"/>
</dbReference>
<reference evidence="7 8" key="1">
    <citation type="submission" date="2023-09" db="EMBL/GenBank/DDBJ databases">
        <title>Pangenome analysis of Batrachochytrium dendrobatidis and related Chytrids.</title>
        <authorList>
            <person name="Yacoub M.N."/>
            <person name="Stajich J.E."/>
            <person name="James T.Y."/>
        </authorList>
    </citation>
    <scope>NUCLEOTIDE SEQUENCE [LARGE SCALE GENOMIC DNA]</scope>
    <source>
        <strain evidence="7 8">JEL0888</strain>
    </source>
</reference>
<dbReference type="Gene3D" id="1.10.1280.10">
    <property type="entry name" value="Di-copper center containing domain from catechol oxidase"/>
    <property type="match status" value="1"/>
</dbReference>
<sequence length="547" mass="58446">MIVSLAAVVLVALAGDVAAQCGSPAVRREFRQLSESDRQAYLRAIDALKHRPRGSSNPTTWNLDQFVDAHVTRSSDFHGKPAFFPWHRIFLQHFEDALRSVTGNSALTVPYWDWTLDSQALGKSEILLDKYFGGTGRSSDHCVDTGVAKNWTVSTPFTAKCLVRCSTWSVGYSPSAVNAMLSDAKYGNVRSQIEGTAHALIHSAGGGPCVDANGNPAPFSMMGSPNDPLFFIHHSNIDRLWSRFQGACTSNAQSYDDGSASASDILTTWNVPVSSTFSTTSGGFCYTYSASSTDTVNFNPSCKASTDPSVTGSAAPTSTSTVDTPGSKWFNNFLLTLVPKALPAGSGLLQVAPAAATTTKKKGKRDGEPKAAPEPTKGVEPAVAVVNATATAAATAAAAQETLAATATATGSFSSSASLPTASPLPELYVPPLNETTYKPAPYVKVKAPPANDVKNLYKLRHPATVPDSFLKMNNIDIKEMRYYELKYKHYVDYLNNIPGYVSPAALVNFKKNNPQSTWTPPTLASKDKAASSTAEFAKDAYKPKCH</sequence>
<evidence type="ECO:0000256" key="1">
    <source>
        <dbReference type="ARBA" id="ARBA00022723"/>
    </source>
</evidence>
<evidence type="ECO:0000259" key="5">
    <source>
        <dbReference type="PROSITE" id="PS00497"/>
    </source>
</evidence>
<proteinExistence type="predicted"/>
<comment type="caution">
    <text evidence="7">The sequence shown here is derived from an EMBL/GenBank/DDBJ whole genome shotgun (WGS) entry which is preliminary data.</text>
</comment>
<keyword evidence="2" id="KW-0186">Copper</keyword>
<feature type="signal peptide" evidence="4">
    <location>
        <begin position="1"/>
        <end position="19"/>
    </location>
</feature>
<feature type="region of interest" description="Disordered" evidence="3">
    <location>
        <begin position="355"/>
        <end position="379"/>
    </location>
</feature>
<dbReference type="SUPFAM" id="SSF48056">
    <property type="entry name" value="Di-copper centre-containing domain"/>
    <property type="match status" value="1"/>
</dbReference>
<dbReference type="Pfam" id="PF00264">
    <property type="entry name" value="Tyrosinase"/>
    <property type="match status" value="1"/>
</dbReference>
<dbReference type="PANTHER" id="PTHR11474">
    <property type="entry name" value="TYROSINASE FAMILY MEMBER"/>
    <property type="match status" value="1"/>
</dbReference>
<name>A0ABR4NFM0_9FUNG</name>
<keyword evidence="1" id="KW-0479">Metal-binding</keyword>
<protein>
    <recommendedName>
        <fullName evidence="5 6">Tyrosinase copper-binding domain-containing protein</fullName>
    </recommendedName>
</protein>
<dbReference type="PANTHER" id="PTHR11474:SF126">
    <property type="entry name" value="TYROSINASE-LIKE PROTEIN TYR-1-RELATED"/>
    <property type="match status" value="1"/>
</dbReference>
<evidence type="ECO:0000256" key="2">
    <source>
        <dbReference type="ARBA" id="ARBA00023008"/>
    </source>
</evidence>
<evidence type="ECO:0000313" key="8">
    <source>
        <dbReference type="Proteomes" id="UP001527925"/>
    </source>
</evidence>
<dbReference type="PROSITE" id="PS00498">
    <property type="entry name" value="TYROSINASE_2"/>
    <property type="match status" value="1"/>
</dbReference>
<feature type="chain" id="PRO_5045440242" description="Tyrosinase copper-binding domain-containing protein" evidence="4">
    <location>
        <begin position="20"/>
        <end position="547"/>
    </location>
</feature>
<dbReference type="InterPro" id="IPR008922">
    <property type="entry name" value="Di-copper_centre_dom_sf"/>
</dbReference>
<evidence type="ECO:0000259" key="6">
    <source>
        <dbReference type="PROSITE" id="PS00498"/>
    </source>
</evidence>
<gene>
    <name evidence="7" type="ORF">HK105_202248</name>
</gene>
<dbReference type="PROSITE" id="PS00497">
    <property type="entry name" value="TYROSINASE_1"/>
    <property type="match status" value="1"/>
</dbReference>
<evidence type="ECO:0000256" key="3">
    <source>
        <dbReference type="SAM" id="MobiDB-lite"/>
    </source>
</evidence>
<feature type="domain" description="Tyrosinase copper-binding" evidence="6">
    <location>
        <begin position="227"/>
        <end position="238"/>
    </location>
</feature>